<comment type="caution">
    <text evidence="2">The sequence shown here is derived from an EMBL/GenBank/DDBJ whole genome shotgun (WGS) entry which is preliminary data.</text>
</comment>
<feature type="non-terminal residue" evidence="2">
    <location>
        <position position="1"/>
    </location>
</feature>
<accession>A0A8X6L8W1</accession>
<name>A0A8X6L8W1_TRICU</name>
<dbReference type="OrthoDB" id="10511203at2759"/>
<keyword evidence="3" id="KW-1185">Reference proteome</keyword>
<organism evidence="2 3">
    <name type="scientific">Trichonephila clavata</name>
    <name type="common">Joro spider</name>
    <name type="synonym">Nephila clavata</name>
    <dbReference type="NCBI Taxonomy" id="2740835"/>
    <lineage>
        <taxon>Eukaryota</taxon>
        <taxon>Metazoa</taxon>
        <taxon>Ecdysozoa</taxon>
        <taxon>Arthropoda</taxon>
        <taxon>Chelicerata</taxon>
        <taxon>Arachnida</taxon>
        <taxon>Araneae</taxon>
        <taxon>Araneomorphae</taxon>
        <taxon>Entelegynae</taxon>
        <taxon>Araneoidea</taxon>
        <taxon>Nephilidae</taxon>
        <taxon>Trichonephila</taxon>
    </lineage>
</organism>
<feature type="domain" description="DUF5641" evidence="1">
    <location>
        <begin position="96"/>
        <end position="136"/>
    </location>
</feature>
<gene>
    <name evidence="2" type="ORF">TNCT_262581</name>
</gene>
<sequence length="196" mass="22798">YITNCKARVGKMKSNLDSKGKYHVPLLTTNERRQYRATASKQLMGDLPGHRVTPSRPFSVCGADYAGPINVLRYRGEVSTSSSEHTNDYILFLRSCWDSVQKMKLGFRRKWKVDYLSNLQNRTKWKYPNNNFKVSSSNLAIGKVIETHSELDDIHVSKILQEDNFCITDMDMEWFRLWNIYKSLTQNNSTFEVVKV</sequence>
<dbReference type="Proteomes" id="UP000887116">
    <property type="component" value="Unassembled WGS sequence"/>
</dbReference>
<dbReference type="Pfam" id="PF18701">
    <property type="entry name" value="DUF5641"/>
    <property type="match status" value="1"/>
</dbReference>
<protein>
    <recommendedName>
        <fullName evidence="1">DUF5641 domain-containing protein</fullName>
    </recommendedName>
</protein>
<proteinExistence type="predicted"/>
<evidence type="ECO:0000313" key="3">
    <source>
        <dbReference type="Proteomes" id="UP000887116"/>
    </source>
</evidence>
<dbReference type="EMBL" id="BMAO01004963">
    <property type="protein sequence ID" value="GFQ98118.1"/>
    <property type="molecule type" value="Genomic_DNA"/>
</dbReference>
<reference evidence="2" key="1">
    <citation type="submission" date="2020-07" db="EMBL/GenBank/DDBJ databases">
        <title>Multicomponent nature underlies the extraordinary mechanical properties of spider dragline silk.</title>
        <authorList>
            <person name="Kono N."/>
            <person name="Nakamura H."/>
            <person name="Mori M."/>
            <person name="Yoshida Y."/>
            <person name="Ohtoshi R."/>
            <person name="Malay A.D."/>
            <person name="Moran D.A.P."/>
            <person name="Tomita M."/>
            <person name="Numata K."/>
            <person name="Arakawa K."/>
        </authorList>
    </citation>
    <scope>NUCLEOTIDE SEQUENCE</scope>
</reference>
<dbReference type="PANTHER" id="PTHR47331:SF1">
    <property type="entry name" value="GAG-LIKE PROTEIN"/>
    <property type="match status" value="1"/>
</dbReference>
<dbReference type="AlphaFoldDB" id="A0A8X6L8W1"/>
<dbReference type="PANTHER" id="PTHR47331">
    <property type="entry name" value="PHD-TYPE DOMAIN-CONTAINING PROTEIN"/>
    <property type="match status" value="1"/>
</dbReference>
<evidence type="ECO:0000313" key="2">
    <source>
        <dbReference type="EMBL" id="GFQ98118.1"/>
    </source>
</evidence>
<dbReference type="InterPro" id="IPR040676">
    <property type="entry name" value="DUF5641"/>
</dbReference>
<evidence type="ECO:0000259" key="1">
    <source>
        <dbReference type="Pfam" id="PF18701"/>
    </source>
</evidence>